<name>A0ABQ9EB42_TEGGR</name>
<reference evidence="1 2" key="1">
    <citation type="submission" date="2022-12" db="EMBL/GenBank/DDBJ databases">
        <title>Chromosome-level genome of Tegillarca granosa.</title>
        <authorList>
            <person name="Kim J."/>
        </authorList>
    </citation>
    <scope>NUCLEOTIDE SEQUENCE [LARGE SCALE GENOMIC DNA]</scope>
    <source>
        <strain evidence="1">Teg-2019</strain>
        <tissue evidence="1">Adductor muscle</tissue>
    </source>
</reference>
<evidence type="ECO:0000313" key="2">
    <source>
        <dbReference type="Proteomes" id="UP001217089"/>
    </source>
</evidence>
<comment type="caution">
    <text evidence="1">The sequence shown here is derived from an EMBL/GenBank/DDBJ whole genome shotgun (WGS) entry which is preliminary data.</text>
</comment>
<gene>
    <name evidence="1" type="ORF">KUTeg_022209</name>
</gene>
<evidence type="ECO:0000313" key="1">
    <source>
        <dbReference type="EMBL" id="KAJ8300690.1"/>
    </source>
</evidence>
<organism evidence="1 2">
    <name type="scientific">Tegillarca granosa</name>
    <name type="common">Malaysian cockle</name>
    <name type="synonym">Anadara granosa</name>
    <dbReference type="NCBI Taxonomy" id="220873"/>
    <lineage>
        <taxon>Eukaryota</taxon>
        <taxon>Metazoa</taxon>
        <taxon>Spiralia</taxon>
        <taxon>Lophotrochozoa</taxon>
        <taxon>Mollusca</taxon>
        <taxon>Bivalvia</taxon>
        <taxon>Autobranchia</taxon>
        <taxon>Pteriomorphia</taxon>
        <taxon>Arcoida</taxon>
        <taxon>Arcoidea</taxon>
        <taxon>Arcidae</taxon>
        <taxon>Tegillarca</taxon>
    </lineage>
</organism>
<proteinExistence type="predicted"/>
<protein>
    <submittedName>
        <fullName evidence="1">Uncharacterized protein</fullName>
    </submittedName>
</protein>
<accession>A0ABQ9EB42</accession>
<dbReference type="EMBL" id="JARBDR010000919">
    <property type="protein sequence ID" value="KAJ8300690.1"/>
    <property type="molecule type" value="Genomic_DNA"/>
</dbReference>
<keyword evidence="2" id="KW-1185">Reference proteome</keyword>
<dbReference type="Proteomes" id="UP001217089">
    <property type="component" value="Unassembled WGS sequence"/>
</dbReference>
<sequence>MKTPPIFNFFKKIDQSYVPTSPLHEVANKAVEKELQLLVTPESSTTKGNKIKYREYSAESRAKIAIYAIENGNTAAARYFSKEFGSPVNESTVRGITQSYEKMKKMSSSLNQQIMSLPKSPRGRPLKLGDLDSKVRDYLRNLRLTGGIVNSRVVLAAAKGVVMAKC</sequence>